<name>A0ABS8Y3X1_DATST</name>
<proteinExistence type="predicted"/>
<dbReference type="Proteomes" id="UP000823775">
    <property type="component" value="Unassembled WGS sequence"/>
</dbReference>
<feature type="non-terminal residue" evidence="1">
    <location>
        <position position="52"/>
    </location>
</feature>
<dbReference type="EMBL" id="JACEIK010019709">
    <property type="protein sequence ID" value="MCE5166172.1"/>
    <property type="molecule type" value="Genomic_DNA"/>
</dbReference>
<accession>A0ABS8Y3X1</accession>
<keyword evidence="2" id="KW-1185">Reference proteome</keyword>
<sequence length="52" mass="6133">TPTTNRLTADRSITELLRNNRRFDTFEPLLVILLFIEKSKNLYRGFLGPIHM</sequence>
<feature type="non-terminal residue" evidence="1">
    <location>
        <position position="1"/>
    </location>
</feature>
<reference evidence="1 2" key="1">
    <citation type="journal article" date="2021" name="BMC Genomics">
        <title>Datura genome reveals duplications of psychoactive alkaloid biosynthetic genes and high mutation rate following tissue culture.</title>
        <authorList>
            <person name="Rajewski A."/>
            <person name="Carter-House D."/>
            <person name="Stajich J."/>
            <person name="Litt A."/>
        </authorList>
    </citation>
    <scope>NUCLEOTIDE SEQUENCE [LARGE SCALE GENOMIC DNA]</scope>
    <source>
        <strain evidence="1">AR-01</strain>
    </source>
</reference>
<evidence type="ECO:0000313" key="2">
    <source>
        <dbReference type="Proteomes" id="UP000823775"/>
    </source>
</evidence>
<organism evidence="1 2">
    <name type="scientific">Datura stramonium</name>
    <name type="common">Jimsonweed</name>
    <name type="synonym">Common thornapple</name>
    <dbReference type="NCBI Taxonomy" id="4076"/>
    <lineage>
        <taxon>Eukaryota</taxon>
        <taxon>Viridiplantae</taxon>
        <taxon>Streptophyta</taxon>
        <taxon>Embryophyta</taxon>
        <taxon>Tracheophyta</taxon>
        <taxon>Spermatophyta</taxon>
        <taxon>Magnoliopsida</taxon>
        <taxon>eudicotyledons</taxon>
        <taxon>Gunneridae</taxon>
        <taxon>Pentapetalae</taxon>
        <taxon>asterids</taxon>
        <taxon>lamiids</taxon>
        <taxon>Solanales</taxon>
        <taxon>Solanaceae</taxon>
        <taxon>Solanoideae</taxon>
        <taxon>Datureae</taxon>
        <taxon>Datura</taxon>
    </lineage>
</organism>
<comment type="caution">
    <text evidence="1">The sequence shown here is derived from an EMBL/GenBank/DDBJ whole genome shotgun (WGS) entry which is preliminary data.</text>
</comment>
<protein>
    <submittedName>
        <fullName evidence="1">Uncharacterized protein</fullName>
    </submittedName>
</protein>
<evidence type="ECO:0000313" key="1">
    <source>
        <dbReference type="EMBL" id="MCE5166172.1"/>
    </source>
</evidence>
<gene>
    <name evidence="1" type="ORF">HAX54_015298</name>
</gene>